<dbReference type="CDD" id="cd04301">
    <property type="entry name" value="NAT_SF"/>
    <property type="match status" value="1"/>
</dbReference>
<proteinExistence type="predicted"/>
<protein>
    <submittedName>
        <fullName evidence="2">ElaA protein</fullName>
    </submittedName>
</protein>
<dbReference type="Proteomes" id="UP000184474">
    <property type="component" value="Unassembled WGS sequence"/>
</dbReference>
<evidence type="ECO:0000259" key="1">
    <source>
        <dbReference type="PROSITE" id="PS51186"/>
    </source>
</evidence>
<gene>
    <name evidence="2" type="ORF">SAMN04488028_102621</name>
</gene>
<evidence type="ECO:0000313" key="3">
    <source>
        <dbReference type="Proteomes" id="UP000184474"/>
    </source>
</evidence>
<name>A0A1M6PAU2_REIAG</name>
<dbReference type="InterPro" id="IPR016181">
    <property type="entry name" value="Acyl_CoA_acyltransferase"/>
</dbReference>
<dbReference type="GO" id="GO:0016747">
    <property type="term" value="F:acyltransferase activity, transferring groups other than amino-acyl groups"/>
    <property type="evidence" value="ECO:0007669"/>
    <property type="project" value="InterPro"/>
</dbReference>
<dbReference type="RefSeq" id="WP_073121746.1">
    <property type="nucleotide sequence ID" value="NZ_FRAA01000002.1"/>
</dbReference>
<sequence length="147" mass="17080">MKFQIQIKSFDQLDIHSLYRLLKLRVDVFVVEQNCPYPELSEKDQVSDHYMLYDGEELAAYLRTYEREPGVYGIGRIVTDVRYRGKGLAGNLIRQAMARIQATEGAKEIYVQGQSHLIQYYESFGLTVCSEEYLEDNIPHTDLHVIL</sequence>
<evidence type="ECO:0000313" key="2">
    <source>
        <dbReference type="EMBL" id="SHK05065.1"/>
    </source>
</evidence>
<dbReference type="SUPFAM" id="SSF55729">
    <property type="entry name" value="Acyl-CoA N-acyltransferases (Nat)"/>
    <property type="match status" value="1"/>
</dbReference>
<dbReference type="Pfam" id="PF13673">
    <property type="entry name" value="Acetyltransf_10"/>
    <property type="match status" value="1"/>
</dbReference>
<dbReference type="EMBL" id="FRAA01000002">
    <property type="protein sequence ID" value="SHK05065.1"/>
    <property type="molecule type" value="Genomic_DNA"/>
</dbReference>
<dbReference type="Gene3D" id="3.40.630.30">
    <property type="match status" value="1"/>
</dbReference>
<feature type="domain" description="N-acetyltransferase" evidence="1">
    <location>
        <begin position="5"/>
        <end position="147"/>
    </location>
</feature>
<reference evidence="3" key="1">
    <citation type="submission" date="2016-11" db="EMBL/GenBank/DDBJ databases">
        <authorList>
            <person name="Varghese N."/>
            <person name="Submissions S."/>
        </authorList>
    </citation>
    <scope>NUCLEOTIDE SEQUENCE [LARGE SCALE GENOMIC DNA]</scope>
    <source>
        <strain evidence="3">DSM 26134</strain>
    </source>
</reference>
<keyword evidence="3" id="KW-1185">Reference proteome</keyword>
<dbReference type="InterPro" id="IPR000182">
    <property type="entry name" value="GNAT_dom"/>
</dbReference>
<dbReference type="AlphaFoldDB" id="A0A1M6PAU2"/>
<organism evidence="2 3">
    <name type="scientific">Reichenbachiella agariperforans</name>
    <dbReference type="NCBI Taxonomy" id="156994"/>
    <lineage>
        <taxon>Bacteria</taxon>
        <taxon>Pseudomonadati</taxon>
        <taxon>Bacteroidota</taxon>
        <taxon>Cytophagia</taxon>
        <taxon>Cytophagales</taxon>
        <taxon>Reichenbachiellaceae</taxon>
        <taxon>Reichenbachiella</taxon>
    </lineage>
</organism>
<accession>A0A1M6PAU2</accession>
<dbReference type="PROSITE" id="PS51186">
    <property type="entry name" value="GNAT"/>
    <property type="match status" value="1"/>
</dbReference>
<dbReference type="STRING" id="156994.SAMN04488028_102621"/>